<dbReference type="EMBL" id="JACGWJ010000014">
    <property type="protein sequence ID" value="KAL0373347.1"/>
    <property type="molecule type" value="Genomic_DNA"/>
</dbReference>
<evidence type="ECO:0000256" key="1">
    <source>
        <dbReference type="SAM" id="MobiDB-lite"/>
    </source>
</evidence>
<comment type="caution">
    <text evidence="2">The sequence shown here is derived from an EMBL/GenBank/DDBJ whole genome shotgun (WGS) entry which is preliminary data.</text>
</comment>
<sequence length="303" mass="35132">MIFFGPRAKLGFCYFNFNQCYGELSVSLWDLHDLAGLPMMGYLYDEVAPSALELANVDEKRDRFIPRSSKYLFYAYYLLQSTDDSQCSSVSIDKWVKFWSKKAIKYYLSPFRKEKKIIRPKSTHNSLGDIATHERWLTAEEALFNKLCIKGNLKEEAYLTTYLACWFCTFVLLGKDINFIRPSTFKMASMILWRQVRKSPSHNLADSDSSNKDRHWKRQKKELTPLKATKPVHHDPLWQISLQRSYLIDQLEDEVQPIDVSEESQTSQKMIMGSNLLTTTPPLGMGPKRKQLPRPTAVSVFEG</sequence>
<protein>
    <recommendedName>
        <fullName evidence="3">Aminotransferase-like plant mobile domain-containing protein</fullName>
    </recommendedName>
</protein>
<name>A0AAW2QZL8_SESRA</name>
<accession>A0AAW2QZL8</accession>
<proteinExistence type="predicted"/>
<evidence type="ECO:0008006" key="3">
    <source>
        <dbReference type="Google" id="ProtNLM"/>
    </source>
</evidence>
<organism evidence="2">
    <name type="scientific">Sesamum radiatum</name>
    <name type="common">Black benniseed</name>
    <dbReference type="NCBI Taxonomy" id="300843"/>
    <lineage>
        <taxon>Eukaryota</taxon>
        <taxon>Viridiplantae</taxon>
        <taxon>Streptophyta</taxon>
        <taxon>Embryophyta</taxon>
        <taxon>Tracheophyta</taxon>
        <taxon>Spermatophyta</taxon>
        <taxon>Magnoliopsida</taxon>
        <taxon>eudicotyledons</taxon>
        <taxon>Gunneridae</taxon>
        <taxon>Pentapetalae</taxon>
        <taxon>asterids</taxon>
        <taxon>lamiids</taxon>
        <taxon>Lamiales</taxon>
        <taxon>Pedaliaceae</taxon>
        <taxon>Sesamum</taxon>
    </lineage>
</organism>
<feature type="region of interest" description="Disordered" evidence="1">
    <location>
        <begin position="278"/>
        <end position="303"/>
    </location>
</feature>
<dbReference type="AlphaFoldDB" id="A0AAW2QZL8"/>
<reference evidence="2" key="2">
    <citation type="journal article" date="2024" name="Plant">
        <title>Genomic evolution and insights into agronomic trait innovations of Sesamum species.</title>
        <authorList>
            <person name="Miao H."/>
            <person name="Wang L."/>
            <person name="Qu L."/>
            <person name="Liu H."/>
            <person name="Sun Y."/>
            <person name="Le M."/>
            <person name="Wang Q."/>
            <person name="Wei S."/>
            <person name="Zheng Y."/>
            <person name="Lin W."/>
            <person name="Duan Y."/>
            <person name="Cao H."/>
            <person name="Xiong S."/>
            <person name="Wang X."/>
            <person name="Wei L."/>
            <person name="Li C."/>
            <person name="Ma Q."/>
            <person name="Ju M."/>
            <person name="Zhao R."/>
            <person name="Li G."/>
            <person name="Mu C."/>
            <person name="Tian Q."/>
            <person name="Mei H."/>
            <person name="Zhang T."/>
            <person name="Gao T."/>
            <person name="Zhang H."/>
        </authorList>
    </citation>
    <scope>NUCLEOTIDE SEQUENCE</scope>
    <source>
        <strain evidence="2">G02</strain>
    </source>
</reference>
<gene>
    <name evidence="2" type="ORF">Sradi_3250400</name>
</gene>
<reference evidence="2" key="1">
    <citation type="submission" date="2020-06" db="EMBL/GenBank/DDBJ databases">
        <authorList>
            <person name="Li T."/>
            <person name="Hu X."/>
            <person name="Zhang T."/>
            <person name="Song X."/>
            <person name="Zhang H."/>
            <person name="Dai N."/>
            <person name="Sheng W."/>
            <person name="Hou X."/>
            <person name="Wei L."/>
        </authorList>
    </citation>
    <scope>NUCLEOTIDE SEQUENCE</scope>
    <source>
        <strain evidence="2">G02</strain>
        <tissue evidence="2">Leaf</tissue>
    </source>
</reference>
<evidence type="ECO:0000313" key="2">
    <source>
        <dbReference type="EMBL" id="KAL0373347.1"/>
    </source>
</evidence>